<dbReference type="InterPro" id="IPR024180">
    <property type="entry name" value="Tetrapyrrole_Mease/MazG_pred"/>
</dbReference>
<proteinExistence type="predicted"/>
<sequence length="491" mass="55863">MNGKITIVGLGAGGLDQLTLGVYKLLKQKKPIYLRTKKHPVVEDLASEGLTFVSFDSIYEKYDEFEPVYIDMVEQLLSLAEEADIIYAVPGHPMVAEKTVQLLLENEKGIQVEIKGGQSFLDPMFQAIQVDPIDGFQLLDGSSLNQDEIDLRKHQIIGQVYDQFVASHVKLSLLEVLPHDYPVMVVANAGLEQEKVYKLELYELDHQAIFHNLTSVYVPPVKKEDLLYHEFSTFKQIIATLRGPDGCPWDQKQTHVSLKPYLIEEAYEVLEAIDTGDVDHLVEELGDVLLQVLLHAQIGEDEGFFTIRDVISSISSKMVRRHPHVFGETDVESVEDVLTNWQEIKAKEKGQGLLTQSLLDDIEKGLPSLIKAYEIQKKASKVGFDWDEVSPALLKVKEEIQELEEEILQSKIDDHTLAGELGDLMFAIVNVARLTKIHPEDALRMTNQKFINRFKHVEERVRQSGKPFQDFSLTELDRFWDEAKKLERKDS</sequence>
<dbReference type="Pfam" id="PF00590">
    <property type="entry name" value="TP_methylase"/>
    <property type="match status" value="1"/>
</dbReference>
<accession>A0ABP3FLX9</accession>
<dbReference type="InterPro" id="IPR048011">
    <property type="entry name" value="NTP-PPase_MazG-like_C"/>
</dbReference>
<dbReference type="InterPro" id="IPR048015">
    <property type="entry name" value="NTP-PPase_MazG-like_N"/>
</dbReference>
<name>A0ABP3FLX9_9BACI</name>
<keyword evidence="4" id="KW-1185">Reference proteome</keyword>
<organism evidence="3 4">
    <name type="scientific">Bacillus carboniphilus</name>
    <dbReference type="NCBI Taxonomy" id="86663"/>
    <lineage>
        <taxon>Bacteria</taxon>
        <taxon>Bacillati</taxon>
        <taxon>Bacillota</taxon>
        <taxon>Bacilli</taxon>
        <taxon>Bacillales</taxon>
        <taxon>Bacillaceae</taxon>
        <taxon>Bacillus</taxon>
    </lineage>
</organism>
<dbReference type="EMBL" id="BAAADJ010000008">
    <property type="protein sequence ID" value="GAA0320722.1"/>
    <property type="molecule type" value="Genomic_DNA"/>
</dbReference>
<evidence type="ECO:0000259" key="1">
    <source>
        <dbReference type="Pfam" id="PF00590"/>
    </source>
</evidence>
<evidence type="ECO:0000259" key="2">
    <source>
        <dbReference type="Pfam" id="PF03819"/>
    </source>
</evidence>
<reference evidence="4" key="1">
    <citation type="journal article" date="2019" name="Int. J. Syst. Evol. Microbiol.">
        <title>The Global Catalogue of Microorganisms (GCM) 10K type strain sequencing project: providing services to taxonomists for standard genome sequencing and annotation.</title>
        <authorList>
            <consortium name="The Broad Institute Genomics Platform"/>
            <consortium name="The Broad Institute Genome Sequencing Center for Infectious Disease"/>
            <person name="Wu L."/>
            <person name="Ma J."/>
        </authorList>
    </citation>
    <scope>NUCLEOTIDE SEQUENCE [LARGE SCALE GENOMIC DNA]</scope>
    <source>
        <strain evidence="4">JCM 9731</strain>
    </source>
</reference>
<dbReference type="NCBIfam" id="NF007113">
    <property type="entry name" value="PRK09562.1"/>
    <property type="match status" value="1"/>
</dbReference>
<evidence type="ECO:0000313" key="4">
    <source>
        <dbReference type="Proteomes" id="UP001500782"/>
    </source>
</evidence>
<feature type="domain" description="NTP pyrophosphohydrolase MazG-like" evidence="2">
    <location>
        <begin position="253"/>
        <end position="326"/>
    </location>
</feature>
<dbReference type="NCBIfam" id="TIGR00444">
    <property type="entry name" value="mazG"/>
    <property type="match status" value="1"/>
</dbReference>
<dbReference type="InterPro" id="IPR014777">
    <property type="entry name" value="4pyrrole_Mease_sub1"/>
</dbReference>
<dbReference type="InterPro" id="IPR004518">
    <property type="entry name" value="MazG-like_dom"/>
</dbReference>
<dbReference type="InterPro" id="IPR035996">
    <property type="entry name" value="4pyrrol_Methylase_sf"/>
</dbReference>
<dbReference type="InterPro" id="IPR000878">
    <property type="entry name" value="4pyrrol_Mease"/>
</dbReference>
<dbReference type="Gene3D" id="1.10.287.1080">
    <property type="entry name" value="MazG-like"/>
    <property type="match status" value="2"/>
</dbReference>
<dbReference type="PANTHER" id="PTHR30522">
    <property type="entry name" value="NUCLEOSIDE TRIPHOSPHATE PYROPHOSPHOHYDROLASE"/>
    <property type="match status" value="1"/>
</dbReference>
<dbReference type="PANTHER" id="PTHR30522:SF0">
    <property type="entry name" value="NUCLEOSIDE TRIPHOSPHATE PYROPHOSPHOHYDROLASE"/>
    <property type="match status" value="1"/>
</dbReference>
<feature type="domain" description="Tetrapyrrole methylase" evidence="1">
    <location>
        <begin position="4"/>
        <end position="204"/>
    </location>
</feature>
<dbReference type="SUPFAM" id="SSF53790">
    <property type="entry name" value="Tetrapyrrole methylase"/>
    <property type="match status" value="1"/>
</dbReference>
<evidence type="ECO:0000313" key="3">
    <source>
        <dbReference type="EMBL" id="GAA0320722.1"/>
    </source>
</evidence>
<dbReference type="InterPro" id="IPR035013">
    <property type="entry name" value="YabN_N"/>
</dbReference>
<dbReference type="Proteomes" id="UP001500782">
    <property type="component" value="Unassembled WGS sequence"/>
</dbReference>
<dbReference type="CDD" id="cd11723">
    <property type="entry name" value="YabN_N_like"/>
    <property type="match status" value="1"/>
</dbReference>
<dbReference type="RefSeq" id="WP_343796769.1">
    <property type="nucleotide sequence ID" value="NZ_BAAADJ010000008.1"/>
</dbReference>
<gene>
    <name evidence="3" type="primary">mazG</name>
    <name evidence="3" type="ORF">GCM10008967_09100</name>
</gene>
<comment type="caution">
    <text evidence="3">The sequence shown here is derived from an EMBL/GenBank/DDBJ whole genome shotgun (WGS) entry which is preliminary data.</text>
</comment>
<dbReference type="InterPro" id="IPR011551">
    <property type="entry name" value="NTP_PyrPHydrolase_MazG"/>
</dbReference>
<dbReference type="Pfam" id="PF03819">
    <property type="entry name" value="MazG"/>
    <property type="match status" value="2"/>
</dbReference>
<protein>
    <submittedName>
        <fullName evidence="3">Nucleoside triphosphate pyrophosphohydrolase</fullName>
    </submittedName>
</protein>
<dbReference type="CDD" id="cd11529">
    <property type="entry name" value="NTP-PPase_MazG_Cterm"/>
    <property type="match status" value="1"/>
</dbReference>
<dbReference type="SUPFAM" id="SSF101386">
    <property type="entry name" value="all-alpha NTP pyrophosphatases"/>
    <property type="match status" value="2"/>
</dbReference>
<feature type="domain" description="NTP pyrophosphohydrolase MazG-like" evidence="2">
    <location>
        <begin position="395"/>
        <end position="457"/>
    </location>
</feature>
<dbReference type="CDD" id="cd11528">
    <property type="entry name" value="NTP-PPase_MazG_Nterm"/>
    <property type="match status" value="1"/>
</dbReference>
<dbReference type="Gene3D" id="3.40.1010.10">
    <property type="entry name" value="Cobalt-precorrin-4 Transmethylase, Domain 1"/>
    <property type="match status" value="1"/>
</dbReference>
<dbReference type="PIRSF" id="PIRSF002845">
    <property type="entry name" value="Ttrprl_mtas_MazG"/>
    <property type="match status" value="1"/>
</dbReference>